<name>A0A1B2F5R3_PSEPU</name>
<dbReference type="Pfam" id="PF00717">
    <property type="entry name" value="Peptidase_S24"/>
    <property type="match status" value="1"/>
</dbReference>
<dbReference type="AlphaFoldDB" id="A0A1B2F5R3"/>
<protein>
    <recommendedName>
        <fullName evidence="1">Peptidase S24/S26A/S26B/S26C domain-containing protein</fullName>
    </recommendedName>
</protein>
<organism evidence="2">
    <name type="scientific">Pseudomonas putida</name>
    <name type="common">Arthrobacter siderocapsulatus</name>
    <dbReference type="NCBI Taxonomy" id="303"/>
    <lineage>
        <taxon>Bacteria</taxon>
        <taxon>Pseudomonadati</taxon>
        <taxon>Pseudomonadota</taxon>
        <taxon>Gammaproteobacteria</taxon>
        <taxon>Pseudomonadales</taxon>
        <taxon>Pseudomonadaceae</taxon>
        <taxon>Pseudomonas</taxon>
    </lineage>
</organism>
<dbReference type="SUPFAM" id="SSF51306">
    <property type="entry name" value="LexA/Signal peptidase"/>
    <property type="match status" value="1"/>
</dbReference>
<dbReference type="EMBL" id="CP016634">
    <property type="protein sequence ID" value="ANY87629.1"/>
    <property type="molecule type" value="Genomic_DNA"/>
</dbReference>
<dbReference type="CDD" id="cd06529">
    <property type="entry name" value="S24_LexA-like"/>
    <property type="match status" value="1"/>
</dbReference>
<dbReference type="InterPro" id="IPR036286">
    <property type="entry name" value="LexA/Signal_pep-like_sf"/>
</dbReference>
<proteinExistence type="predicted"/>
<reference evidence="2" key="1">
    <citation type="submission" date="2016-07" db="EMBL/GenBank/DDBJ databases">
        <title>New class B carbapenemase carried by novel plasmid in Pseudomonas putida enviromental strain in eastern Amazonia.</title>
        <authorList>
            <person name="Souza C.O."/>
            <person name="Lima K.V."/>
            <person name="Brasiliense D.M."/>
            <person name="Perez-Chaparro P.J."/>
            <person name="Mamizuka E.M."/>
            <person name="Lima M.O."/>
            <person name="Lima L.N."/>
            <person name="McCulloch J.A."/>
        </authorList>
    </citation>
    <scope>NUCLEOTIDE SEQUENCE [LARGE SCALE GENOMIC DNA]</scope>
    <source>
        <strain evidence="2">IEC33019</strain>
    </source>
</reference>
<dbReference type="InterPro" id="IPR039418">
    <property type="entry name" value="LexA-like"/>
</dbReference>
<evidence type="ECO:0000259" key="1">
    <source>
        <dbReference type="Pfam" id="PF00717"/>
    </source>
</evidence>
<feature type="domain" description="Peptidase S24/S26A/S26B/S26C" evidence="1">
    <location>
        <begin position="16"/>
        <end position="86"/>
    </location>
</feature>
<dbReference type="RefSeq" id="WP_070094428.1">
    <property type="nucleotide sequence ID" value="NZ_CP016634.1"/>
</dbReference>
<accession>A0A1B2F5R3</accession>
<sequence>MKEVESLHQKKKYALSNLTVGGRVRCPKSAQPSPSAYAITAEGDCLLPEYKSGDIMVFDPEKPPELGDLVVIWWKDETIQPLIKRLLLPLPPKKYWEAGGEAQMAICVEMLNPPETFIIKTSDVTAVHKVIHVIRT</sequence>
<gene>
    <name evidence="2" type="ORF">IEC33019_2069</name>
</gene>
<dbReference type="Gene3D" id="2.10.109.10">
    <property type="entry name" value="Umud Fragment, subunit A"/>
    <property type="match status" value="1"/>
</dbReference>
<evidence type="ECO:0000313" key="2">
    <source>
        <dbReference type="EMBL" id="ANY87629.1"/>
    </source>
</evidence>
<dbReference type="InterPro" id="IPR015927">
    <property type="entry name" value="Peptidase_S24_S26A/B/C"/>
</dbReference>